<organism evidence="6 7">
    <name type="scientific">Sinanaerobacter chloroacetimidivorans</name>
    <dbReference type="NCBI Taxonomy" id="2818044"/>
    <lineage>
        <taxon>Bacteria</taxon>
        <taxon>Bacillati</taxon>
        <taxon>Bacillota</taxon>
        <taxon>Clostridia</taxon>
        <taxon>Peptostreptococcales</taxon>
        <taxon>Anaerovoracaceae</taxon>
        <taxon>Sinanaerobacter</taxon>
    </lineage>
</organism>
<feature type="domain" description="G5" evidence="4">
    <location>
        <begin position="578"/>
        <end position="659"/>
    </location>
</feature>
<dbReference type="EMBL" id="JAGSND010000006">
    <property type="protein sequence ID" value="MBR0598334.1"/>
    <property type="molecule type" value="Genomic_DNA"/>
</dbReference>
<dbReference type="Gene3D" id="3.10.350.10">
    <property type="entry name" value="LysM domain"/>
    <property type="match status" value="1"/>
</dbReference>
<reference evidence="6" key="2">
    <citation type="submission" date="2021-04" db="EMBL/GenBank/DDBJ databases">
        <authorList>
            <person name="Liu J."/>
        </authorList>
    </citation>
    <scope>NUCLEOTIDE SEQUENCE</scope>
    <source>
        <strain evidence="6">BAD-6</strain>
    </source>
</reference>
<dbReference type="SMART" id="SM01208">
    <property type="entry name" value="G5"/>
    <property type="match status" value="1"/>
</dbReference>
<dbReference type="PROSITE" id="PS51782">
    <property type="entry name" value="LYSM"/>
    <property type="match status" value="1"/>
</dbReference>
<keyword evidence="2" id="KW-0175">Coiled coil</keyword>
<accession>A0A8J7W056</accession>
<dbReference type="InterPro" id="IPR016047">
    <property type="entry name" value="M23ase_b-sheet_dom"/>
</dbReference>
<name>A0A8J7W056_9FIRM</name>
<sequence>MTKSTNWNKEHLVTIWNDTFEKVKKIAAKKATTVEDGMELRDMGEAHSPISHLNLSGLNREQAKAELAKLIDEKIEKVSQLQMPELKLDLQERERQRAKAAERINERRTRRKERSLHKEEETLITEQGVFGSFKTGSVFDMIQPESFPFEEEEQMQIETITEPLAGQIAMMELKTEEAPTEFIKNENSEVAQTELTIDETIEAVQPEEPCKNEKVVSTTIDSAIDKVFLFFGIIGRKILILYHNIANYLELNLLPKVAILYDKGRSKGKVILAGAKEIAGKWELDKKTKPLFLSLSEKEKAASEKMFRFITFLDAQNDKFLCKTCSVAKAGCYRFDCVRDYAEHNKKKVLMQFGAFVAVSAIAMLVVGNMTAYEYVYNGKTLGVVKNQEDVYKTIDIIGDKLSYEYDAEITIDKEKDITFNKVIAFHQDLDDKEDILNRLTYMKDMKANGHGIYVDGKLVAVLDSVKSAREILDEIKSLYVKKDEGIRYESVGFAENVVVEDIETKLGNIQRKDDVIEYMLTGATEKKIHRVQSGETFSEIAKIYGMKQSELRASNPDVIPEKLQIDQEICLTQAVPVATVKTVEVATYKEAIPFEIAYESTSNLYKGEQTVKSKGVNGEREVVAQIIRSNGLETERVELNSTILSQPASQVVLQGTKDPPPLIGTGTFIYPIRGTLTSRYGTRWGRLHAGIDLAAPTGTKIKAADGGTVIAAGYNGALGYCVKIDHGGGKVTVYGHCSKLFVKTGDKVYQGQHIANVGNTGRSTGPHLHFEVHVNGKTKNPLNYL</sequence>
<evidence type="ECO:0000256" key="2">
    <source>
        <dbReference type="SAM" id="Coils"/>
    </source>
</evidence>
<keyword evidence="1" id="KW-0732">Signal</keyword>
<evidence type="ECO:0000256" key="1">
    <source>
        <dbReference type="ARBA" id="ARBA00022729"/>
    </source>
</evidence>
<dbReference type="PROSITE" id="PS51109">
    <property type="entry name" value="G5"/>
    <property type="match status" value="1"/>
</dbReference>
<keyword evidence="3" id="KW-0472">Membrane</keyword>
<dbReference type="Proteomes" id="UP000675664">
    <property type="component" value="Unassembled WGS sequence"/>
</dbReference>
<dbReference type="SMART" id="SM00257">
    <property type="entry name" value="LysM"/>
    <property type="match status" value="1"/>
</dbReference>
<dbReference type="SUPFAM" id="SSF51261">
    <property type="entry name" value="Duplicated hybrid motif"/>
    <property type="match status" value="1"/>
</dbReference>
<dbReference type="Pfam" id="PF01476">
    <property type="entry name" value="LysM"/>
    <property type="match status" value="1"/>
</dbReference>
<feature type="coiled-coil region" evidence="2">
    <location>
        <begin position="60"/>
        <end position="103"/>
    </location>
</feature>
<dbReference type="GO" id="GO:0004222">
    <property type="term" value="F:metalloendopeptidase activity"/>
    <property type="evidence" value="ECO:0007669"/>
    <property type="project" value="TreeGrafter"/>
</dbReference>
<evidence type="ECO:0000256" key="3">
    <source>
        <dbReference type="SAM" id="Phobius"/>
    </source>
</evidence>
<dbReference type="AlphaFoldDB" id="A0A8J7W056"/>
<keyword evidence="7" id="KW-1185">Reference proteome</keyword>
<comment type="caution">
    <text evidence="6">The sequence shown here is derived from an EMBL/GenBank/DDBJ whole genome shotgun (WGS) entry which is preliminary data.</text>
</comment>
<keyword evidence="3" id="KW-0812">Transmembrane</keyword>
<dbReference type="SUPFAM" id="SSF54106">
    <property type="entry name" value="LysM domain"/>
    <property type="match status" value="1"/>
</dbReference>
<gene>
    <name evidence="6" type="ORF">KCX82_10645</name>
</gene>
<dbReference type="Pfam" id="PF01551">
    <property type="entry name" value="Peptidase_M23"/>
    <property type="match status" value="1"/>
</dbReference>
<feature type="transmembrane region" description="Helical" evidence="3">
    <location>
        <begin position="349"/>
        <end position="368"/>
    </location>
</feature>
<dbReference type="InterPro" id="IPR011055">
    <property type="entry name" value="Dup_hybrid_motif"/>
</dbReference>
<dbReference type="InterPro" id="IPR011098">
    <property type="entry name" value="G5_dom"/>
</dbReference>
<dbReference type="PANTHER" id="PTHR21666">
    <property type="entry name" value="PEPTIDASE-RELATED"/>
    <property type="match status" value="1"/>
</dbReference>
<dbReference type="PANTHER" id="PTHR21666:SF270">
    <property type="entry name" value="MUREIN HYDROLASE ACTIVATOR ENVC"/>
    <property type="match status" value="1"/>
</dbReference>
<evidence type="ECO:0000313" key="6">
    <source>
        <dbReference type="EMBL" id="MBR0598334.1"/>
    </source>
</evidence>
<dbReference type="InterPro" id="IPR050570">
    <property type="entry name" value="Cell_wall_metabolism_enzyme"/>
</dbReference>
<keyword evidence="3" id="KW-1133">Transmembrane helix</keyword>
<dbReference type="Pfam" id="PF07501">
    <property type="entry name" value="G5"/>
    <property type="match status" value="1"/>
</dbReference>
<dbReference type="InterPro" id="IPR036779">
    <property type="entry name" value="LysM_dom_sf"/>
</dbReference>
<dbReference type="CDD" id="cd12797">
    <property type="entry name" value="M23_peptidase"/>
    <property type="match status" value="1"/>
</dbReference>
<evidence type="ECO:0000313" key="7">
    <source>
        <dbReference type="Proteomes" id="UP000675664"/>
    </source>
</evidence>
<dbReference type="RefSeq" id="WP_227018463.1">
    <property type="nucleotide sequence ID" value="NZ_JAGSND010000006.1"/>
</dbReference>
<feature type="domain" description="LysM" evidence="5">
    <location>
        <begin position="528"/>
        <end position="572"/>
    </location>
</feature>
<dbReference type="Gene3D" id="2.70.70.10">
    <property type="entry name" value="Glucose Permease (Domain IIA)"/>
    <property type="match status" value="1"/>
</dbReference>
<dbReference type="InterPro" id="IPR018392">
    <property type="entry name" value="LysM"/>
</dbReference>
<reference evidence="6" key="1">
    <citation type="submission" date="2021-04" db="EMBL/GenBank/DDBJ databases">
        <title>Sinoanaerobacter chloroacetimidivorans sp. nov., an obligate anaerobic bacterium isolated from anaerobic sludge.</title>
        <authorList>
            <person name="Bao Y."/>
        </authorList>
    </citation>
    <scope>NUCLEOTIDE SEQUENCE</scope>
    <source>
        <strain evidence="6">BAD-6</strain>
    </source>
</reference>
<dbReference type="CDD" id="cd00118">
    <property type="entry name" value="LysM"/>
    <property type="match status" value="1"/>
</dbReference>
<dbReference type="Gene3D" id="2.20.230.10">
    <property type="entry name" value="Resuscitation-promoting factor rpfb"/>
    <property type="match status" value="1"/>
</dbReference>
<evidence type="ECO:0000259" key="4">
    <source>
        <dbReference type="PROSITE" id="PS51109"/>
    </source>
</evidence>
<protein>
    <submittedName>
        <fullName evidence="6">M23 family metallopeptidase</fullName>
    </submittedName>
</protein>
<proteinExistence type="predicted"/>
<evidence type="ECO:0000259" key="5">
    <source>
        <dbReference type="PROSITE" id="PS51782"/>
    </source>
</evidence>